<proteinExistence type="inferred from homology"/>
<keyword evidence="4" id="KW-0479">Metal-binding</keyword>
<dbReference type="Proteomes" id="UP000606721">
    <property type="component" value="Unassembled WGS sequence"/>
</dbReference>
<evidence type="ECO:0000256" key="2">
    <source>
        <dbReference type="ARBA" id="ARBA00022649"/>
    </source>
</evidence>
<evidence type="ECO:0000313" key="10">
    <source>
        <dbReference type="Proteomes" id="UP000606721"/>
    </source>
</evidence>
<dbReference type="InterPro" id="IPR002716">
    <property type="entry name" value="PIN_dom"/>
</dbReference>
<accession>A0ABR8C6Q9</accession>
<evidence type="ECO:0000259" key="8">
    <source>
        <dbReference type="Pfam" id="PF01850"/>
    </source>
</evidence>
<evidence type="ECO:0000256" key="3">
    <source>
        <dbReference type="ARBA" id="ARBA00022722"/>
    </source>
</evidence>
<evidence type="ECO:0000256" key="6">
    <source>
        <dbReference type="ARBA" id="ARBA00022842"/>
    </source>
</evidence>
<reference evidence="9 10" key="1">
    <citation type="journal article" date="2020" name="ISME J.">
        <title>Comparative genomics reveals insights into cyanobacterial evolution and habitat adaptation.</title>
        <authorList>
            <person name="Chen M.Y."/>
            <person name="Teng W.K."/>
            <person name="Zhao L."/>
            <person name="Hu C.X."/>
            <person name="Zhou Y.K."/>
            <person name="Han B.P."/>
            <person name="Song L.R."/>
            <person name="Shu W.S."/>
        </authorList>
    </citation>
    <scope>NUCLEOTIDE SEQUENCE [LARGE SCALE GENOMIC DNA]</scope>
    <source>
        <strain evidence="9 10">FACHB-1040</strain>
    </source>
</reference>
<dbReference type="PANTHER" id="PTHR33653:SF1">
    <property type="entry name" value="RIBONUCLEASE VAPC2"/>
    <property type="match status" value="1"/>
</dbReference>
<dbReference type="SUPFAM" id="SSF88723">
    <property type="entry name" value="PIN domain-like"/>
    <property type="match status" value="1"/>
</dbReference>
<keyword evidence="10" id="KW-1185">Reference proteome</keyword>
<gene>
    <name evidence="9" type="ORF">H6F99_25390</name>
</gene>
<dbReference type="RefSeq" id="WP_190384602.1">
    <property type="nucleotide sequence ID" value="NZ_JACJQT010000124.1"/>
</dbReference>
<evidence type="ECO:0000256" key="5">
    <source>
        <dbReference type="ARBA" id="ARBA00022801"/>
    </source>
</evidence>
<keyword evidence="5" id="KW-0378">Hydrolase</keyword>
<dbReference type="EMBL" id="JACJQT010000124">
    <property type="protein sequence ID" value="MBD2281479.1"/>
    <property type="molecule type" value="Genomic_DNA"/>
</dbReference>
<dbReference type="InterPro" id="IPR029060">
    <property type="entry name" value="PIN-like_dom_sf"/>
</dbReference>
<protein>
    <submittedName>
        <fullName evidence="9">PIN domain-containing protein</fullName>
    </submittedName>
</protein>
<dbReference type="InterPro" id="IPR050556">
    <property type="entry name" value="Type_II_TA_system_RNase"/>
</dbReference>
<name>A0ABR8C6Q9_APHFL</name>
<feature type="domain" description="PIN" evidence="8">
    <location>
        <begin position="3"/>
        <end position="122"/>
    </location>
</feature>
<keyword evidence="3" id="KW-0540">Nuclease</keyword>
<dbReference type="Pfam" id="PF01850">
    <property type="entry name" value="PIN"/>
    <property type="match status" value="1"/>
</dbReference>
<comment type="caution">
    <text evidence="9">The sequence shown here is derived from an EMBL/GenBank/DDBJ whole genome shotgun (WGS) entry which is preliminary data.</text>
</comment>
<comment type="similarity">
    <text evidence="7">Belongs to the PINc/VapC protein family.</text>
</comment>
<evidence type="ECO:0000256" key="1">
    <source>
        <dbReference type="ARBA" id="ARBA00001946"/>
    </source>
</evidence>
<comment type="cofactor">
    <cofactor evidence="1">
        <name>Mg(2+)</name>
        <dbReference type="ChEBI" id="CHEBI:18420"/>
    </cofactor>
</comment>
<keyword evidence="6" id="KW-0460">Magnesium</keyword>
<keyword evidence="2" id="KW-1277">Toxin-antitoxin system</keyword>
<dbReference type="PANTHER" id="PTHR33653">
    <property type="entry name" value="RIBONUCLEASE VAPC2"/>
    <property type="match status" value="1"/>
</dbReference>
<evidence type="ECO:0000256" key="7">
    <source>
        <dbReference type="ARBA" id="ARBA00038093"/>
    </source>
</evidence>
<organism evidence="9 10">
    <name type="scientific">Aphanizomenon flos-aquae FACHB-1040</name>
    <dbReference type="NCBI Taxonomy" id="2692887"/>
    <lineage>
        <taxon>Bacteria</taxon>
        <taxon>Bacillati</taxon>
        <taxon>Cyanobacteriota</taxon>
        <taxon>Cyanophyceae</taxon>
        <taxon>Nostocales</taxon>
        <taxon>Aphanizomenonaceae</taxon>
        <taxon>Aphanizomenon</taxon>
    </lineage>
</organism>
<evidence type="ECO:0000256" key="4">
    <source>
        <dbReference type="ARBA" id="ARBA00022723"/>
    </source>
</evidence>
<sequence>MSIIVDTSVWSLALRRKTPSDSSPAVTILQNLITDDQVALLGAIRQEILSGIRNFEQFTRLRDYLRAFPDLELMPEDYELAAEFFNICRSKGIQGSNTDFLICAVAHRRSYSILSTDNDFQNFLVHK</sequence>
<dbReference type="Gene3D" id="3.40.50.1010">
    <property type="entry name" value="5'-nuclease"/>
    <property type="match status" value="1"/>
</dbReference>
<evidence type="ECO:0000313" key="9">
    <source>
        <dbReference type="EMBL" id="MBD2281479.1"/>
    </source>
</evidence>